<feature type="compositionally biased region" description="Low complexity" evidence="1">
    <location>
        <begin position="871"/>
        <end position="883"/>
    </location>
</feature>
<feature type="compositionally biased region" description="Basic and acidic residues" evidence="1">
    <location>
        <begin position="631"/>
        <end position="646"/>
    </location>
</feature>
<dbReference type="STRING" id="45286.A0A0X8HU77"/>
<protein>
    <submittedName>
        <fullName evidence="2">HFL312Wp</fullName>
    </submittedName>
</protein>
<feature type="compositionally biased region" description="Low complexity" evidence="1">
    <location>
        <begin position="733"/>
        <end position="748"/>
    </location>
</feature>
<feature type="compositionally biased region" description="Polar residues" evidence="1">
    <location>
        <begin position="781"/>
        <end position="807"/>
    </location>
</feature>
<keyword evidence="3" id="KW-1185">Reference proteome</keyword>
<evidence type="ECO:0000256" key="1">
    <source>
        <dbReference type="SAM" id="MobiDB-lite"/>
    </source>
</evidence>
<proteinExistence type="predicted"/>
<feature type="region of interest" description="Disordered" evidence="1">
    <location>
        <begin position="539"/>
        <end position="646"/>
    </location>
</feature>
<feature type="region of interest" description="Disordered" evidence="1">
    <location>
        <begin position="666"/>
        <end position="807"/>
    </location>
</feature>
<feature type="compositionally biased region" description="Polar residues" evidence="1">
    <location>
        <begin position="860"/>
        <end position="870"/>
    </location>
</feature>
<organism evidence="2 3">
    <name type="scientific">Eremothecium sinecaudum</name>
    <dbReference type="NCBI Taxonomy" id="45286"/>
    <lineage>
        <taxon>Eukaryota</taxon>
        <taxon>Fungi</taxon>
        <taxon>Dikarya</taxon>
        <taxon>Ascomycota</taxon>
        <taxon>Saccharomycotina</taxon>
        <taxon>Saccharomycetes</taxon>
        <taxon>Saccharomycetales</taxon>
        <taxon>Saccharomycetaceae</taxon>
        <taxon>Eremothecium</taxon>
    </lineage>
</organism>
<feature type="compositionally biased region" description="Basic and acidic residues" evidence="1">
    <location>
        <begin position="334"/>
        <end position="347"/>
    </location>
</feature>
<feature type="compositionally biased region" description="Basic residues" evidence="1">
    <location>
        <begin position="895"/>
        <end position="904"/>
    </location>
</feature>
<feature type="compositionally biased region" description="Basic and acidic residues" evidence="1">
    <location>
        <begin position="73"/>
        <end position="85"/>
    </location>
</feature>
<dbReference type="GeneID" id="28724834"/>
<dbReference type="AlphaFoldDB" id="A0A0X8HU77"/>
<feature type="compositionally biased region" description="Polar residues" evidence="1">
    <location>
        <begin position="413"/>
        <end position="452"/>
    </location>
</feature>
<sequence>MSTNISRSSKRSLSSAISSFFRRFPEGTLGRSSEKSFDVDNEYENGAMMDCDTSSETVIKRTRHELENGSAVGEHRAQQRRRAETSKLAGQSPQLILYESDGNLRPPVLPILPAQRLRMLRYKQEIRRQQMQMIQLVPSSQDEVRVLTGTLGVSNQGERLQNTLRKSANLRDRPTSSLKKGRLWSSDFEYDLSEYDVLKKQKLNGSLALNITSESPKFEQQLSLKKHTSGFGTRGPRMLSSNLSTTQKKLLQGASSELVADSKDATKGSDKNVLYIKEDRSGGNAGGPSKQLPSIGFDFLSRKTPSQTTGDIDPTVDEDDKAEKKGSGSQIDVNDNKKDVELKDSLAKKSPSLAFNLGPASKPLFATPSKIETRPASDEGEERSKKRAHRSSSTTADDNDGKLPEKTKPTLVFGTTETEKSSASQVTPTVAQKPTFSFGSTLNSLGKSTTSGAPKDLNPVGLSSKPKLTFAAANDNSPKETKPGFAFGGSNGKSDLSSKPEFSFGGIKATSESDKKPAFTFGANTDKNEPPAKVAFSFGAASDKGKTESKPAFTFSNNSDEKKDLTPAPSFSFGAAKLPTQKEPSPKPISLFESNKVEGEKNSSPKPFSFSTTKSEVEANKTPSFSFGGALKEKKPASIEETSKDKFNPVAPQVTIAGASSLFNAAPSTTTPSTLTNGGTFSGFGNDNANSKSNTPSASAQGTVPSAKTGGFKFDLSNFKTNVPAGSNPPAFNLQNNQSNSSANAPSNTFGFTGGIASVPTAPQPQQASTTFSFGQPPPANNNFGFNSGSTTANSSPAFGTSTNIQPTTGFNFGNAANGISTPPVFSNSASPAAAPVPVSFHPSTSVNMNFGGATSGLNPAQIFGQQQNQPAAPTTGFGAAPTQLQAMQMPSGRRIARMRARRG</sequence>
<feature type="compositionally biased region" description="Polar residues" evidence="1">
    <location>
        <begin position="764"/>
        <end position="774"/>
    </location>
</feature>
<feature type="region of interest" description="Disordered" evidence="1">
    <location>
        <begin position="64"/>
        <end position="88"/>
    </location>
</feature>
<accession>A0A0X8HU77</accession>
<dbReference type="EMBL" id="CP014246">
    <property type="protein sequence ID" value="AMD21544.1"/>
    <property type="molecule type" value="Genomic_DNA"/>
</dbReference>
<feature type="region of interest" description="Disordered" evidence="1">
    <location>
        <begin position="278"/>
        <end position="511"/>
    </location>
</feature>
<evidence type="ECO:0000313" key="3">
    <source>
        <dbReference type="Proteomes" id="UP000243052"/>
    </source>
</evidence>
<evidence type="ECO:0000313" key="2">
    <source>
        <dbReference type="EMBL" id="AMD21544.1"/>
    </source>
</evidence>
<dbReference type="RefSeq" id="XP_017988540.1">
    <property type="nucleotide sequence ID" value="XM_018133334.1"/>
</dbReference>
<reference evidence="2 3" key="1">
    <citation type="submission" date="2016-01" db="EMBL/GenBank/DDBJ databases">
        <title>Genome sequence of the yeast Holleya sinecauda.</title>
        <authorList>
            <person name="Dietrich F.S."/>
        </authorList>
    </citation>
    <scope>NUCLEOTIDE SEQUENCE [LARGE SCALE GENOMIC DNA]</scope>
    <source>
        <strain evidence="2 3">ATCC 58844</strain>
    </source>
</reference>
<feature type="compositionally biased region" description="Basic and acidic residues" evidence="1">
    <location>
        <begin position="399"/>
        <end position="408"/>
    </location>
</feature>
<dbReference type="OrthoDB" id="4070102at2759"/>
<feature type="region of interest" description="Disordered" evidence="1">
    <location>
        <begin position="860"/>
        <end position="904"/>
    </location>
</feature>
<feature type="compositionally biased region" description="Low complexity" evidence="1">
    <location>
        <begin position="666"/>
        <end position="679"/>
    </location>
</feature>
<dbReference type="Proteomes" id="UP000243052">
    <property type="component" value="Chromosome vi"/>
</dbReference>
<name>A0A0X8HU77_9SACH</name>
<feature type="compositionally biased region" description="Polar residues" evidence="1">
    <location>
        <begin position="683"/>
        <end position="706"/>
    </location>
</feature>
<gene>
    <name evidence="2" type="ORF">AW171_hschr63499</name>
</gene>
<feature type="compositionally biased region" description="Polar residues" evidence="1">
    <location>
        <begin position="604"/>
        <end position="614"/>
    </location>
</feature>